<evidence type="ECO:0000313" key="3">
    <source>
        <dbReference type="Proteomes" id="UP000050417"/>
    </source>
</evidence>
<feature type="transmembrane region" description="Helical" evidence="1">
    <location>
        <begin position="43"/>
        <end position="64"/>
    </location>
</feature>
<keyword evidence="1" id="KW-0472">Membrane</keyword>
<name>A0A0N8GPC0_9CHLR</name>
<evidence type="ECO:0000256" key="1">
    <source>
        <dbReference type="SAM" id="Phobius"/>
    </source>
</evidence>
<proteinExistence type="predicted"/>
<keyword evidence="1" id="KW-1133">Transmembrane helix</keyword>
<gene>
    <name evidence="2" type="ORF">ADN00_01790</name>
</gene>
<reference evidence="2 3" key="1">
    <citation type="submission" date="2015-07" db="EMBL/GenBank/DDBJ databases">
        <title>Genome sequence of Ornatilinea apprima DSM 23815.</title>
        <authorList>
            <person name="Hemp J."/>
            <person name="Ward L.M."/>
            <person name="Pace L.A."/>
            <person name="Fischer W.W."/>
        </authorList>
    </citation>
    <scope>NUCLEOTIDE SEQUENCE [LARGE SCALE GENOMIC DNA]</scope>
    <source>
        <strain evidence="2 3">P3M-1</strain>
    </source>
</reference>
<keyword evidence="3" id="KW-1185">Reference proteome</keyword>
<organism evidence="2 3">
    <name type="scientific">Ornatilinea apprima</name>
    <dbReference type="NCBI Taxonomy" id="1134406"/>
    <lineage>
        <taxon>Bacteria</taxon>
        <taxon>Bacillati</taxon>
        <taxon>Chloroflexota</taxon>
        <taxon>Anaerolineae</taxon>
        <taxon>Anaerolineales</taxon>
        <taxon>Anaerolineaceae</taxon>
        <taxon>Ornatilinea</taxon>
    </lineage>
</organism>
<dbReference type="EMBL" id="LGCL01000005">
    <property type="protein sequence ID" value="KPL80474.1"/>
    <property type="molecule type" value="Genomic_DNA"/>
</dbReference>
<evidence type="ECO:0000313" key="2">
    <source>
        <dbReference type="EMBL" id="KPL80474.1"/>
    </source>
</evidence>
<keyword evidence="1" id="KW-0812">Transmembrane</keyword>
<accession>A0A0N8GPC0</accession>
<comment type="caution">
    <text evidence="2">The sequence shown here is derived from an EMBL/GenBank/DDBJ whole genome shotgun (WGS) entry which is preliminary data.</text>
</comment>
<dbReference type="Proteomes" id="UP000050417">
    <property type="component" value="Unassembled WGS sequence"/>
</dbReference>
<feature type="transmembrane region" description="Helical" evidence="1">
    <location>
        <begin position="6"/>
        <end position="22"/>
    </location>
</feature>
<sequence length="101" mass="11820">MEINLIIAGIFFVIIIEFMKRFQLTTTNNILVRVERKNDRKKVITISGWCYLQLIGVYWIVIGILLKILRLKFENIFLQALLLFLICGAPFVIGKYLLSKK</sequence>
<protein>
    <submittedName>
        <fullName evidence="2">Uncharacterized protein</fullName>
    </submittedName>
</protein>
<dbReference type="AlphaFoldDB" id="A0A0N8GPC0"/>
<feature type="transmembrane region" description="Helical" evidence="1">
    <location>
        <begin position="76"/>
        <end position="98"/>
    </location>
</feature>